<protein>
    <recommendedName>
        <fullName evidence="1">DUF2510 domain-containing protein</fullName>
    </recommendedName>
</protein>
<evidence type="ECO:0000313" key="2">
    <source>
        <dbReference type="EMBL" id="OBK28472.1"/>
    </source>
</evidence>
<comment type="caution">
    <text evidence="2">The sequence shown here is derived from an EMBL/GenBank/DDBJ whole genome shotgun (WGS) entry which is preliminary data.</text>
</comment>
<reference evidence="2 3" key="1">
    <citation type="submission" date="2016-06" db="EMBL/GenBank/DDBJ databases">
        <authorList>
            <person name="Kjaerup R.B."/>
            <person name="Dalgaard T.S."/>
            <person name="Juul-Madsen H.R."/>
        </authorList>
    </citation>
    <scope>NUCLEOTIDE SEQUENCE [LARGE SCALE GENOMIC DNA]</scope>
    <source>
        <strain evidence="2 3">1165133.8</strain>
    </source>
</reference>
<dbReference type="InterPro" id="IPR018929">
    <property type="entry name" value="DUF2510"/>
</dbReference>
<proteinExistence type="predicted"/>
<gene>
    <name evidence="2" type="ORF">A5634_20520</name>
</gene>
<dbReference type="EMBL" id="LZLS01000078">
    <property type="protein sequence ID" value="OBK28472.1"/>
    <property type="molecule type" value="Genomic_DNA"/>
</dbReference>
<evidence type="ECO:0000313" key="3">
    <source>
        <dbReference type="Proteomes" id="UP000093928"/>
    </source>
</evidence>
<accession>A0A1A3P7A6</accession>
<dbReference type="AlphaFoldDB" id="A0A1A3P7A6"/>
<evidence type="ECO:0000259" key="1">
    <source>
        <dbReference type="Pfam" id="PF10708"/>
    </source>
</evidence>
<dbReference type="Pfam" id="PF10708">
    <property type="entry name" value="DUF2510"/>
    <property type="match status" value="1"/>
</dbReference>
<feature type="domain" description="DUF2510" evidence="1">
    <location>
        <begin position="7"/>
        <end position="38"/>
    </location>
</feature>
<organism evidence="2 3">
    <name type="scientific">Mycobacterium asiaticum</name>
    <dbReference type="NCBI Taxonomy" id="1790"/>
    <lineage>
        <taxon>Bacteria</taxon>
        <taxon>Bacillati</taxon>
        <taxon>Actinomycetota</taxon>
        <taxon>Actinomycetes</taxon>
        <taxon>Mycobacteriales</taxon>
        <taxon>Mycobacteriaceae</taxon>
        <taxon>Mycobacterium</taxon>
    </lineage>
</organism>
<dbReference type="RefSeq" id="WP_065143550.1">
    <property type="nucleotide sequence ID" value="NZ_LZLS01000078.1"/>
</dbReference>
<name>A0A1A3P7A6_MYCAS</name>
<dbReference type="Proteomes" id="UP000093928">
    <property type="component" value="Unassembled WGS sequence"/>
</dbReference>
<sequence length="244" mass="26913">MPTAPPAGWYVDPDGSPGQRYWDGQRWTSHRRAGPPTSRAGVVARLRERWAKWPVPMRVLLTTVLVLALIGIGWKLATESPGDDWDSLPNRLNCQIEDGPKPPENLTISSVEVKHPRSNVLQLTVRFAKALPSSPTGTPKTKFVGYVLTYDVANDGTKFAELGPAQDTDDLAITDAQSADPGESGMRPDRDTNARRIAPDTISILLDLTRFGVDDQRVRPDLTLNAQFDTPSTTTVRFARQVCR</sequence>